<feature type="domain" description="Smr" evidence="3">
    <location>
        <begin position="186"/>
        <end position="262"/>
    </location>
</feature>
<dbReference type="Pfam" id="PF01713">
    <property type="entry name" value="Smr"/>
    <property type="match status" value="1"/>
</dbReference>
<dbReference type="Proteomes" id="UP000279236">
    <property type="component" value="Unassembled WGS sequence"/>
</dbReference>
<dbReference type="GeneID" id="39588603"/>
<dbReference type="OrthoDB" id="3231855at2759"/>
<dbReference type="PROSITE" id="PS50828">
    <property type="entry name" value="SMR"/>
    <property type="match status" value="1"/>
</dbReference>
<protein>
    <recommendedName>
        <fullName evidence="3">Smr domain-containing protein</fullName>
    </recommendedName>
</protein>
<evidence type="ECO:0000256" key="1">
    <source>
        <dbReference type="SAM" id="MobiDB-lite"/>
    </source>
</evidence>
<keyword evidence="5" id="KW-1185">Reference proteome</keyword>
<dbReference type="PANTHER" id="PTHR47417:SF1">
    <property type="entry name" value="SMR DOMAIN-CONTAINING PROTEIN YPL199C"/>
    <property type="match status" value="1"/>
</dbReference>
<dbReference type="EMBL" id="RSCE01000002">
    <property type="protein sequence ID" value="RSH85876.1"/>
    <property type="molecule type" value="Genomic_DNA"/>
</dbReference>
<comment type="caution">
    <text evidence="4">The sequence shown here is derived from an EMBL/GenBank/DDBJ whole genome shotgun (WGS) entry which is preliminary data.</text>
</comment>
<dbReference type="InterPro" id="IPR013899">
    <property type="entry name" value="DUF1771"/>
</dbReference>
<reference evidence="4 5" key="1">
    <citation type="submission" date="2018-11" db="EMBL/GenBank/DDBJ databases">
        <title>Genome sequence of Apiotrichum porosum DSM 27194.</title>
        <authorList>
            <person name="Aliyu H."/>
            <person name="Gorte O."/>
            <person name="Ochsenreither K."/>
        </authorList>
    </citation>
    <scope>NUCLEOTIDE SEQUENCE [LARGE SCALE GENOMIC DNA]</scope>
    <source>
        <strain evidence="4 5">DSM 27194</strain>
    </source>
</reference>
<dbReference type="InterPro" id="IPR036063">
    <property type="entry name" value="Smr_dom_sf"/>
</dbReference>
<dbReference type="InterPro" id="IPR002625">
    <property type="entry name" value="Smr_dom"/>
</dbReference>
<dbReference type="SMART" id="SM01162">
    <property type="entry name" value="DUF1771"/>
    <property type="match status" value="1"/>
</dbReference>
<feature type="chain" id="PRO_5019186469" description="Smr domain-containing protein" evidence="2">
    <location>
        <begin position="20"/>
        <end position="288"/>
    </location>
</feature>
<dbReference type="AlphaFoldDB" id="A0A427Y455"/>
<dbReference type="PANTHER" id="PTHR47417">
    <property type="entry name" value="SMR DOMAIN-CONTAINING PROTEIN YPL199C"/>
    <property type="match status" value="1"/>
</dbReference>
<feature type="region of interest" description="Disordered" evidence="1">
    <location>
        <begin position="20"/>
        <end position="108"/>
    </location>
</feature>
<dbReference type="STRING" id="105984.A0A427Y455"/>
<gene>
    <name evidence="4" type="ORF">EHS24_004060</name>
</gene>
<sequence length="288" mass="31755">MGWGQIILQLLQIFCGGSQNQPQNSAQNQQGQQQQHQQQQQQQGGAWNQGQQQQQGGAWQQQGGQQQGGHSYPPGSQGWNNNQQQQQQTHQQNQNQNQQQGGFNSDMANASDAQYTNWRNQARKEGDLAHQCFADSQTAYKSGDGARAHTLSVEGKQHQAKQDQIDDKAADWIFAQNNKTQPHGTIDLHGLYVREAIERVESSISEGQRSGLQELRVITGKGIHSTNHQAKIKPAVEDLMKKYNLSAELDPRNAGVLVVDLQGRGAGRSRDAGGLVDQMGGDKDCVIM</sequence>
<dbReference type="SUPFAM" id="SSF160443">
    <property type="entry name" value="SMR domain-like"/>
    <property type="match status" value="1"/>
</dbReference>
<dbReference type="Gene3D" id="3.30.1370.110">
    <property type="match status" value="1"/>
</dbReference>
<dbReference type="RefSeq" id="XP_028478661.1">
    <property type="nucleotide sequence ID" value="XM_028619689.1"/>
</dbReference>
<evidence type="ECO:0000313" key="4">
    <source>
        <dbReference type="EMBL" id="RSH85876.1"/>
    </source>
</evidence>
<dbReference type="Pfam" id="PF08590">
    <property type="entry name" value="DUF1771"/>
    <property type="match status" value="1"/>
</dbReference>
<proteinExistence type="predicted"/>
<accession>A0A427Y455</accession>
<name>A0A427Y455_9TREE</name>
<feature type="compositionally biased region" description="Low complexity" evidence="1">
    <location>
        <begin position="20"/>
        <end position="100"/>
    </location>
</feature>
<evidence type="ECO:0000313" key="5">
    <source>
        <dbReference type="Proteomes" id="UP000279236"/>
    </source>
</evidence>
<dbReference type="InterPro" id="IPR053020">
    <property type="entry name" value="Smr_domain_protein"/>
</dbReference>
<evidence type="ECO:0000259" key="3">
    <source>
        <dbReference type="PROSITE" id="PS50828"/>
    </source>
</evidence>
<dbReference type="SMART" id="SM00463">
    <property type="entry name" value="SMR"/>
    <property type="match status" value="1"/>
</dbReference>
<feature type="signal peptide" evidence="2">
    <location>
        <begin position="1"/>
        <end position="19"/>
    </location>
</feature>
<evidence type="ECO:0000256" key="2">
    <source>
        <dbReference type="SAM" id="SignalP"/>
    </source>
</evidence>
<organism evidence="4 5">
    <name type="scientific">Apiotrichum porosum</name>
    <dbReference type="NCBI Taxonomy" id="105984"/>
    <lineage>
        <taxon>Eukaryota</taxon>
        <taxon>Fungi</taxon>
        <taxon>Dikarya</taxon>
        <taxon>Basidiomycota</taxon>
        <taxon>Agaricomycotina</taxon>
        <taxon>Tremellomycetes</taxon>
        <taxon>Trichosporonales</taxon>
        <taxon>Trichosporonaceae</taxon>
        <taxon>Apiotrichum</taxon>
    </lineage>
</organism>
<keyword evidence="2" id="KW-0732">Signal</keyword>